<reference evidence="4" key="1">
    <citation type="submission" date="2019-02" db="EMBL/GenBank/DDBJ databases">
        <title>Glaciihabitans arcticus sp. nov., a psychrotolerant bacterium isolated from polar soil.</title>
        <authorList>
            <person name="Dahal R.H."/>
        </authorList>
    </citation>
    <scope>NUCLEOTIDE SEQUENCE [LARGE SCALE GENOMIC DNA]</scope>
    <source>
        <strain evidence="4">RP-3-7</strain>
    </source>
</reference>
<feature type="transmembrane region" description="Helical" evidence="1">
    <location>
        <begin position="239"/>
        <end position="260"/>
    </location>
</feature>
<feature type="domain" description="DUF1206" evidence="2">
    <location>
        <begin position="107"/>
        <end position="172"/>
    </location>
</feature>
<feature type="transmembrane region" description="Helical" evidence="1">
    <location>
        <begin position="20"/>
        <end position="48"/>
    </location>
</feature>
<feature type="transmembrane region" description="Helical" evidence="1">
    <location>
        <begin position="68"/>
        <end position="91"/>
    </location>
</feature>
<organism evidence="3 4">
    <name type="scientific">Glaciihabitans arcticus</name>
    <dbReference type="NCBI Taxonomy" id="2668039"/>
    <lineage>
        <taxon>Bacteria</taxon>
        <taxon>Bacillati</taxon>
        <taxon>Actinomycetota</taxon>
        <taxon>Actinomycetes</taxon>
        <taxon>Micrococcales</taxon>
        <taxon>Microbacteriaceae</taxon>
        <taxon>Glaciihabitans</taxon>
    </lineage>
</organism>
<feature type="transmembrane region" description="Helical" evidence="1">
    <location>
        <begin position="144"/>
        <end position="167"/>
    </location>
</feature>
<dbReference type="AlphaFoldDB" id="A0A4V2JF72"/>
<keyword evidence="1" id="KW-1133">Transmembrane helix</keyword>
<evidence type="ECO:0000256" key="1">
    <source>
        <dbReference type="SAM" id="Phobius"/>
    </source>
</evidence>
<dbReference type="InterPro" id="IPR009597">
    <property type="entry name" value="DUF1206"/>
</dbReference>
<feature type="transmembrane region" description="Helical" evidence="1">
    <location>
        <begin position="198"/>
        <end position="219"/>
    </location>
</feature>
<keyword evidence="4" id="KW-1185">Reference proteome</keyword>
<accession>A0A4V2JF72</accession>
<feature type="domain" description="DUF1206" evidence="2">
    <location>
        <begin position="24"/>
        <end position="90"/>
    </location>
</feature>
<keyword evidence="1" id="KW-0472">Membrane</keyword>
<protein>
    <submittedName>
        <fullName evidence="3">DUF1206 domain-containing protein</fullName>
    </submittedName>
</protein>
<sequence length="268" mass="26676">MSPTMKNAARSSRNSTALNVAARAGFAVNGAVNAVIGIIAIGIAVSGGGSADQSGAFGAIASNPGGLVALWVMAVALGALGLWYLIAAFFVTEQDTKKRVAAIVVSAGKGIAYLALAAAAVSFATGGGSDSSEQSTSFTATLMASPGGIILIVLIGLVFCGIGAYMVHKGATKGFEEDLVMPGGTAGKGVRVLGMFGYIARGIALFIVGVLFIVAAFTVDPEKATGLDGALKALAALPFGQVLLALVGLGFIAYGAYSVARAKLARLN</sequence>
<evidence type="ECO:0000259" key="2">
    <source>
        <dbReference type="Pfam" id="PF06724"/>
    </source>
</evidence>
<feature type="transmembrane region" description="Helical" evidence="1">
    <location>
        <begin position="103"/>
        <end position="124"/>
    </location>
</feature>
<dbReference type="EMBL" id="SISG01000001">
    <property type="protein sequence ID" value="TBN58339.1"/>
    <property type="molecule type" value="Genomic_DNA"/>
</dbReference>
<feature type="domain" description="DUF1206" evidence="2">
    <location>
        <begin position="196"/>
        <end position="263"/>
    </location>
</feature>
<keyword evidence="1" id="KW-0812">Transmembrane</keyword>
<evidence type="ECO:0000313" key="4">
    <source>
        <dbReference type="Proteomes" id="UP000294194"/>
    </source>
</evidence>
<dbReference type="Pfam" id="PF06724">
    <property type="entry name" value="DUF1206"/>
    <property type="match status" value="3"/>
</dbReference>
<name>A0A4V2JF72_9MICO</name>
<evidence type="ECO:0000313" key="3">
    <source>
        <dbReference type="EMBL" id="TBN58339.1"/>
    </source>
</evidence>
<gene>
    <name evidence="3" type="ORF">EYE40_13575</name>
</gene>
<dbReference type="Proteomes" id="UP000294194">
    <property type="component" value="Unassembled WGS sequence"/>
</dbReference>
<proteinExistence type="predicted"/>
<comment type="caution">
    <text evidence="3">The sequence shown here is derived from an EMBL/GenBank/DDBJ whole genome shotgun (WGS) entry which is preliminary data.</text>
</comment>
<dbReference type="RefSeq" id="WP_130982446.1">
    <property type="nucleotide sequence ID" value="NZ_SISG01000001.1"/>
</dbReference>